<dbReference type="AlphaFoldDB" id="A0A1H4CB62"/>
<accession>A0A1H4CB62</accession>
<dbReference type="CDD" id="cd07891">
    <property type="entry name" value="CYTH-like_CthTTM-like_1"/>
    <property type="match status" value="1"/>
</dbReference>
<name>A0A1H4CB62_BIZPA</name>
<dbReference type="PIRSF" id="PIRSF016487">
    <property type="entry name" value="CYTH_UCP016487"/>
    <property type="match status" value="1"/>
</dbReference>
<dbReference type="SMART" id="SM01118">
    <property type="entry name" value="CYTH"/>
    <property type="match status" value="1"/>
</dbReference>
<evidence type="ECO:0000313" key="2">
    <source>
        <dbReference type="EMBL" id="SEA57560.1"/>
    </source>
</evidence>
<dbReference type="InterPro" id="IPR033469">
    <property type="entry name" value="CYTH-like_dom_sf"/>
</dbReference>
<dbReference type="Gene3D" id="2.40.320.10">
    <property type="entry name" value="Hypothetical Protein Pfu-838710-001"/>
    <property type="match status" value="1"/>
</dbReference>
<proteinExistence type="predicted"/>
<dbReference type="InterPro" id="IPR023577">
    <property type="entry name" value="CYTH_domain"/>
</dbReference>
<dbReference type="EMBL" id="FNQK01000019">
    <property type="protein sequence ID" value="SEA57560.1"/>
    <property type="molecule type" value="Genomic_DNA"/>
</dbReference>
<dbReference type="Proteomes" id="UP000198846">
    <property type="component" value="Unassembled WGS sequence"/>
</dbReference>
<dbReference type="PANTHER" id="PTHR40114">
    <property type="entry name" value="SLR0698 PROTEIN"/>
    <property type="match status" value="1"/>
</dbReference>
<dbReference type="InterPro" id="IPR012042">
    <property type="entry name" value="NeuTTM/CthTTM-like"/>
</dbReference>
<gene>
    <name evidence="2" type="ORF">SAMN04487990_1192</name>
</gene>
<organism evidence="2 3">
    <name type="scientific">Bizionia paragorgiae</name>
    <dbReference type="NCBI Taxonomy" id="283786"/>
    <lineage>
        <taxon>Bacteria</taxon>
        <taxon>Pseudomonadati</taxon>
        <taxon>Bacteroidota</taxon>
        <taxon>Flavobacteriia</taxon>
        <taxon>Flavobacteriales</taxon>
        <taxon>Flavobacteriaceae</taxon>
        <taxon>Bizionia</taxon>
    </lineage>
</organism>
<sequence>MIEIERKFLVQSSDYKVQAFKQTVIIQGFLNTHKERTVRVRLKGDKGFLTVKGQSTNDGVSRFEWEKEISKTDAESLLQLCEPGIISKVRFEVKVGQHIFEIDEFSGDNEGLVVAEIELSSENETFEKPDWLGDEVTGDIRYYNSQLSSYPYRQWS</sequence>
<dbReference type="SUPFAM" id="SSF55154">
    <property type="entry name" value="CYTH-like phosphatases"/>
    <property type="match status" value="1"/>
</dbReference>
<reference evidence="2 3" key="1">
    <citation type="submission" date="2016-10" db="EMBL/GenBank/DDBJ databases">
        <authorList>
            <person name="de Groot N.N."/>
        </authorList>
    </citation>
    <scope>NUCLEOTIDE SEQUENCE [LARGE SCALE GENOMIC DNA]</scope>
    <source>
        <strain evidence="2 3">DSM 23842</strain>
    </source>
</reference>
<dbReference type="PROSITE" id="PS51707">
    <property type="entry name" value="CYTH"/>
    <property type="match status" value="1"/>
</dbReference>
<keyword evidence="3" id="KW-1185">Reference proteome</keyword>
<evidence type="ECO:0000259" key="1">
    <source>
        <dbReference type="PROSITE" id="PS51707"/>
    </source>
</evidence>
<dbReference type="RefSeq" id="WP_092135931.1">
    <property type="nucleotide sequence ID" value="NZ_FNQK01000019.1"/>
</dbReference>
<protein>
    <submittedName>
        <fullName evidence="2">CYTH domain-containing protein</fullName>
    </submittedName>
</protein>
<dbReference type="OrthoDB" id="9805588at2"/>
<feature type="domain" description="CYTH" evidence="1">
    <location>
        <begin position="1"/>
        <end position="149"/>
    </location>
</feature>
<dbReference type="Pfam" id="PF01928">
    <property type="entry name" value="CYTH"/>
    <property type="match status" value="1"/>
</dbReference>
<dbReference type="PANTHER" id="PTHR40114:SF1">
    <property type="entry name" value="SLR0698 PROTEIN"/>
    <property type="match status" value="1"/>
</dbReference>
<dbReference type="STRING" id="283786.SAMN04487990_1192"/>
<evidence type="ECO:0000313" key="3">
    <source>
        <dbReference type="Proteomes" id="UP000198846"/>
    </source>
</evidence>